<evidence type="ECO:0000259" key="1">
    <source>
        <dbReference type="Pfam" id="PF14420"/>
    </source>
</evidence>
<dbReference type="GeneID" id="36579081"/>
<gene>
    <name evidence="2" type="ORF">K444DRAFT_201752</name>
</gene>
<reference evidence="2 3" key="1">
    <citation type="submission" date="2016-04" db="EMBL/GenBank/DDBJ databases">
        <title>A degradative enzymes factory behind the ericoid mycorrhizal symbiosis.</title>
        <authorList>
            <consortium name="DOE Joint Genome Institute"/>
            <person name="Martino E."/>
            <person name="Morin E."/>
            <person name="Grelet G."/>
            <person name="Kuo A."/>
            <person name="Kohler A."/>
            <person name="Daghino S."/>
            <person name="Barry K."/>
            <person name="Choi C."/>
            <person name="Cichocki N."/>
            <person name="Clum A."/>
            <person name="Copeland A."/>
            <person name="Hainaut M."/>
            <person name="Haridas S."/>
            <person name="Labutti K."/>
            <person name="Lindquist E."/>
            <person name="Lipzen A."/>
            <person name="Khouja H.-R."/>
            <person name="Murat C."/>
            <person name="Ohm R."/>
            <person name="Olson A."/>
            <person name="Spatafora J."/>
            <person name="Veneault-Fourrey C."/>
            <person name="Henrissat B."/>
            <person name="Grigoriev I."/>
            <person name="Martin F."/>
            <person name="Perotto S."/>
        </authorList>
    </citation>
    <scope>NUCLEOTIDE SEQUENCE [LARGE SCALE GENOMIC DNA]</scope>
    <source>
        <strain evidence="2 3">E</strain>
    </source>
</reference>
<feature type="domain" description="Clr5" evidence="1">
    <location>
        <begin position="89"/>
        <end position="141"/>
    </location>
</feature>
<dbReference type="Pfam" id="PF14420">
    <property type="entry name" value="Clr5"/>
    <property type="match status" value="1"/>
</dbReference>
<dbReference type="PANTHER" id="PTHR38788:SF3">
    <property type="entry name" value="CLR5 DOMAIN-CONTAINING PROTEIN"/>
    <property type="match status" value="1"/>
</dbReference>
<dbReference type="AlphaFoldDB" id="A0A2J6SQW2"/>
<sequence>MLPFHGHHWLKMQDQDFEHLSLPCAVALATEANFTNMDLFEEYFSPAALSAASPFVEPKTTTPVEISSQHPFVFQEFPSGQPGVREMARQQWETFKPLIKQIYIDESKPFPYLAKILRDEYDFEPTKRQFSRQVEKWGFRKNVTQ</sequence>
<keyword evidence="3" id="KW-1185">Reference proteome</keyword>
<evidence type="ECO:0000313" key="3">
    <source>
        <dbReference type="Proteomes" id="UP000235371"/>
    </source>
</evidence>
<dbReference type="OrthoDB" id="3521172at2759"/>
<dbReference type="PANTHER" id="PTHR38788">
    <property type="entry name" value="CLR5 DOMAIN-CONTAINING PROTEIN"/>
    <property type="match status" value="1"/>
</dbReference>
<dbReference type="InParanoid" id="A0A2J6SQW2"/>
<dbReference type="InterPro" id="IPR025676">
    <property type="entry name" value="Clr5_dom"/>
</dbReference>
<organism evidence="2 3">
    <name type="scientific">Hyaloscypha bicolor E</name>
    <dbReference type="NCBI Taxonomy" id="1095630"/>
    <lineage>
        <taxon>Eukaryota</taxon>
        <taxon>Fungi</taxon>
        <taxon>Dikarya</taxon>
        <taxon>Ascomycota</taxon>
        <taxon>Pezizomycotina</taxon>
        <taxon>Leotiomycetes</taxon>
        <taxon>Helotiales</taxon>
        <taxon>Hyaloscyphaceae</taxon>
        <taxon>Hyaloscypha</taxon>
        <taxon>Hyaloscypha bicolor</taxon>
    </lineage>
</organism>
<evidence type="ECO:0000313" key="2">
    <source>
        <dbReference type="EMBL" id="PMD53166.1"/>
    </source>
</evidence>
<dbReference type="RefSeq" id="XP_024730070.1">
    <property type="nucleotide sequence ID" value="XM_024870999.1"/>
</dbReference>
<name>A0A2J6SQW2_9HELO</name>
<proteinExistence type="predicted"/>
<accession>A0A2J6SQW2</accession>
<protein>
    <recommendedName>
        <fullName evidence="1">Clr5 domain-containing protein</fullName>
    </recommendedName>
</protein>
<dbReference type="Proteomes" id="UP000235371">
    <property type="component" value="Unassembled WGS sequence"/>
</dbReference>
<dbReference type="EMBL" id="KZ613895">
    <property type="protein sequence ID" value="PMD53166.1"/>
    <property type="molecule type" value="Genomic_DNA"/>
</dbReference>